<dbReference type="CDD" id="cd21989">
    <property type="entry name" value="HMG-box_HBP2"/>
    <property type="match status" value="1"/>
</dbReference>
<dbReference type="STRING" id="6526.A0A2C9KCR2"/>
<gene>
    <name evidence="9" type="primary">106070710</name>
</gene>
<evidence type="ECO:0000256" key="3">
    <source>
        <dbReference type="ARBA" id="ARBA00023125"/>
    </source>
</evidence>
<dbReference type="PROSITE" id="PS50118">
    <property type="entry name" value="HMG_BOX_2"/>
    <property type="match status" value="1"/>
</dbReference>
<evidence type="ECO:0000313" key="9">
    <source>
        <dbReference type="EnsemblMetazoa" id="BGLB017598-PA"/>
    </source>
</evidence>
<sequence>MDGEGKDKKEIRRPMNAFLIFCKRHRSVVRQKHPDMDNRSITRMLGDLWANLGEEKNTYTNLAKQYKDAFLKANPNYKWHNSDKLVNSTSKATTKTVNPWMMKSVGDMSQEGCIIPGKLADLDKMGGLNLLLMADKETSHDAPVSSSSLSSAPSHVVSTFTEQPVRSQAITSTANSALLQLAEMCSSELNKPTIRNSSLVVPCGKAGWSASNSASLITHSTPKTSNSVTNSSYHQPMPPPKKRARHWSLTELDSVSDSQTVKTERGDSAPSITSRAVEGRQFFCGVQTDSGETSPDYHHHVFHDSFNSDKQESSLSDVKTLDQSSRECEKLPNFEQRFSPGFVSGGPGAVHPSNTGRYNATGELPQTTSIKLEHFDLPKVSSVKLNTPELSHWRDLMMKSNQASPKSTVEPLTCVKLEDGSNSQCSVKFEPTNWLSEEKPVKLFIPSTSPCNVQTNGPENATFALAQIYERMKSQSLAEKSVPTSQREICEPISRAPPLNSSSTEVKLKKKWVERMLVETKLYEDVQRHEKMPLMHSHQAEEKRCEFKTEAELNGHSNKITAGSSQKDAQKHFKSSAAFYRSHQSAMSNATPHSYQPGQIWRQKCWSGSPTKELPQKLFECAKDTKEKAPNSAWSSESSAKEGKSLKEPILKPIAACGQKIYDHILQKLNSSNFNVERPVMKTRFPLPAMTLVGTKSEPLLNKSPKDEQMWVWRDTTRKPMTASSLVEKVVREVCGSPPRKDGCSSCCTSELLPPQISLVDKNSLSPSPLVMTINQEMTGKDITAENKSDWRAGKTSDSSPSHEADSSSKCVMPA</sequence>
<dbReference type="Gene3D" id="1.10.30.10">
    <property type="entry name" value="High mobility group box domain"/>
    <property type="match status" value="1"/>
</dbReference>
<organism evidence="9 10">
    <name type="scientific">Biomphalaria glabrata</name>
    <name type="common">Bloodfluke planorb</name>
    <name type="synonym">Freshwater snail</name>
    <dbReference type="NCBI Taxonomy" id="6526"/>
    <lineage>
        <taxon>Eukaryota</taxon>
        <taxon>Metazoa</taxon>
        <taxon>Spiralia</taxon>
        <taxon>Lophotrochozoa</taxon>
        <taxon>Mollusca</taxon>
        <taxon>Gastropoda</taxon>
        <taxon>Heterobranchia</taxon>
        <taxon>Euthyneura</taxon>
        <taxon>Panpulmonata</taxon>
        <taxon>Hygrophila</taxon>
        <taxon>Lymnaeoidea</taxon>
        <taxon>Planorbidae</taxon>
        <taxon>Biomphalaria</taxon>
    </lineage>
</organism>
<evidence type="ECO:0000256" key="4">
    <source>
        <dbReference type="ARBA" id="ARBA00023163"/>
    </source>
</evidence>
<dbReference type="Proteomes" id="UP000076420">
    <property type="component" value="Unassembled WGS sequence"/>
</dbReference>
<dbReference type="GO" id="GO:0000981">
    <property type="term" value="F:DNA-binding transcription factor activity, RNA polymerase II-specific"/>
    <property type="evidence" value="ECO:0007669"/>
    <property type="project" value="TreeGrafter"/>
</dbReference>
<dbReference type="SMART" id="SM00398">
    <property type="entry name" value="HMG"/>
    <property type="match status" value="1"/>
</dbReference>
<dbReference type="OrthoDB" id="2377365at2759"/>
<protein>
    <recommendedName>
        <fullName evidence="8">HMG box domain-containing protein</fullName>
    </recommendedName>
</protein>
<dbReference type="KEGG" id="bgt:106070710"/>
<dbReference type="SUPFAM" id="SSF47095">
    <property type="entry name" value="HMG-box"/>
    <property type="match status" value="1"/>
</dbReference>
<feature type="domain" description="HMG box" evidence="8">
    <location>
        <begin position="11"/>
        <end position="78"/>
    </location>
</feature>
<feature type="compositionally biased region" description="Basic and acidic residues" evidence="7">
    <location>
        <begin position="779"/>
        <end position="807"/>
    </location>
</feature>
<keyword evidence="1" id="KW-0597">Phosphoprotein</keyword>
<feature type="DNA-binding region" description="HMG box" evidence="6">
    <location>
        <begin position="11"/>
        <end position="78"/>
    </location>
</feature>
<accession>A0A2C9KCR2</accession>
<dbReference type="PANTHER" id="PTHR13059">
    <property type="entry name" value="HMG-BOX TRANSCRIPTION FACTOR BBX"/>
    <property type="match status" value="1"/>
</dbReference>
<dbReference type="InterPro" id="IPR049523">
    <property type="entry name" value="BBX_HMG-box"/>
</dbReference>
<dbReference type="GO" id="GO:0000977">
    <property type="term" value="F:RNA polymerase II transcription regulatory region sequence-specific DNA binding"/>
    <property type="evidence" value="ECO:0007669"/>
    <property type="project" value="TreeGrafter"/>
</dbReference>
<evidence type="ECO:0000256" key="7">
    <source>
        <dbReference type="SAM" id="MobiDB-lite"/>
    </source>
</evidence>
<keyword evidence="2" id="KW-0805">Transcription regulation</keyword>
<evidence type="ECO:0000256" key="1">
    <source>
        <dbReference type="ARBA" id="ARBA00022553"/>
    </source>
</evidence>
<dbReference type="PANTHER" id="PTHR13059:SF13">
    <property type="entry name" value="PROTEIN CAPICUA HOMOLOG"/>
    <property type="match status" value="1"/>
</dbReference>
<dbReference type="GO" id="GO:0005634">
    <property type="term" value="C:nucleus"/>
    <property type="evidence" value="ECO:0007669"/>
    <property type="project" value="UniProtKB-UniRule"/>
</dbReference>
<evidence type="ECO:0000313" key="10">
    <source>
        <dbReference type="Proteomes" id="UP000076420"/>
    </source>
</evidence>
<dbReference type="InterPro" id="IPR009071">
    <property type="entry name" value="HMG_box_dom"/>
</dbReference>
<proteinExistence type="predicted"/>
<feature type="region of interest" description="Disordered" evidence="7">
    <location>
        <begin position="776"/>
        <end position="815"/>
    </location>
</feature>
<name>A0A2C9KCR2_BIOGL</name>
<evidence type="ECO:0000256" key="5">
    <source>
        <dbReference type="ARBA" id="ARBA00023242"/>
    </source>
</evidence>
<evidence type="ECO:0000256" key="2">
    <source>
        <dbReference type="ARBA" id="ARBA00023015"/>
    </source>
</evidence>
<dbReference type="VEuPathDB" id="VectorBase:BGLAX_029976"/>
<keyword evidence="3 6" id="KW-0238">DNA-binding</keyword>
<dbReference type="AlphaFoldDB" id="A0A2C9KCR2"/>
<reference evidence="9" key="1">
    <citation type="submission" date="2020-05" db="UniProtKB">
        <authorList>
            <consortium name="EnsemblMetazoa"/>
        </authorList>
    </citation>
    <scope>IDENTIFICATION</scope>
    <source>
        <strain evidence="9">BB02</strain>
    </source>
</reference>
<dbReference type="Pfam" id="PF00505">
    <property type="entry name" value="HMG_box"/>
    <property type="match status" value="1"/>
</dbReference>
<keyword evidence="5 6" id="KW-0539">Nucleus</keyword>
<keyword evidence="4" id="KW-0804">Transcription</keyword>
<evidence type="ECO:0000256" key="6">
    <source>
        <dbReference type="PROSITE-ProRule" id="PRU00267"/>
    </source>
</evidence>
<evidence type="ECO:0000259" key="8">
    <source>
        <dbReference type="PROSITE" id="PS50118"/>
    </source>
</evidence>
<feature type="region of interest" description="Disordered" evidence="7">
    <location>
        <begin position="220"/>
        <end position="244"/>
    </location>
</feature>
<dbReference type="VEuPathDB" id="VectorBase:BGLB017598"/>
<feature type="compositionally biased region" description="Polar residues" evidence="7">
    <location>
        <begin position="220"/>
        <end position="234"/>
    </location>
</feature>
<dbReference type="InterPro" id="IPR052412">
    <property type="entry name" value="CC-Dev_Transcription_Reg"/>
</dbReference>
<dbReference type="InterPro" id="IPR036910">
    <property type="entry name" value="HMG_box_dom_sf"/>
</dbReference>
<dbReference type="EnsemblMetazoa" id="BGLB017598-RA">
    <property type="protein sequence ID" value="BGLB017598-PA"/>
    <property type="gene ID" value="BGLB017598"/>
</dbReference>